<reference evidence="2 3" key="1">
    <citation type="submission" date="2022-07" db="EMBL/GenBank/DDBJ databases">
        <authorList>
            <person name="Li W.-J."/>
            <person name="Deng Q.-Q."/>
        </authorList>
    </citation>
    <scope>NUCLEOTIDE SEQUENCE [LARGE SCALE GENOMIC DNA]</scope>
    <source>
        <strain evidence="2 3">SYSU M60028</strain>
    </source>
</reference>
<dbReference type="Proteomes" id="UP001205890">
    <property type="component" value="Unassembled WGS sequence"/>
</dbReference>
<feature type="transmembrane region" description="Helical" evidence="1">
    <location>
        <begin position="12"/>
        <end position="32"/>
    </location>
</feature>
<feature type="transmembrane region" description="Helical" evidence="1">
    <location>
        <begin position="38"/>
        <end position="55"/>
    </location>
</feature>
<dbReference type="RefSeq" id="WP_254737313.1">
    <property type="nucleotide sequence ID" value="NZ_JANCLU010000001.1"/>
</dbReference>
<keyword evidence="3" id="KW-1185">Reference proteome</keyword>
<dbReference type="EMBL" id="JANCLU010000001">
    <property type="protein sequence ID" value="MCP8936924.1"/>
    <property type="molecule type" value="Genomic_DNA"/>
</dbReference>
<comment type="caution">
    <text evidence="2">The sequence shown here is derived from an EMBL/GenBank/DDBJ whole genome shotgun (WGS) entry which is preliminary data.</text>
</comment>
<organism evidence="2 3">
    <name type="scientific">Alsobacter ponti</name>
    <dbReference type="NCBI Taxonomy" id="2962936"/>
    <lineage>
        <taxon>Bacteria</taxon>
        <taxon>Pseudomonadati</taxon>
        <taxon>Pseudomonadota</taxon>
        <taxon>Alphaproteobacteria</taxon>
        <taxon>Hyphomicrobiales</taxon>
        <taxon>Alsobacteraceae</taxon>
        <taxon>Alsobacter</taxon>
    </lineage>
</organism>
<protein>
    <submittedName>
        <fullName evidence="2">Uncharacterized protein</fullName>
    </submittedName>
</protein>
<evidence type="ECO:0000256" key="1">
    <source>
        <dbReference type="SAM" id="Phobius"/>
    </source>
</evidence>
<proteinExistence type="predicted"/>
<evidence type="ECO:0000313" key="2">
    <source>
        <dbReference type="EMBL" id="MCP8936924.1"/>
    </source>
</evidence>
<gene>
    <name evidence="2" type="ORF">NK718_00200</name>
</gene>
<keyword evidence="1" id="KW-1133">Transmembrane helix</keyword>
<keyword evidence="1" id="KW-0812">Transmembrane</keyword>
<sequence length="56" mass="6395">MKGPPMELGVMYAYRLLALAVAAMMLVVIWRARNWRDQLFATLVFVPFVLRGLGIK</sequence>
<keyword evidence="1" id="KW-0472">Membrane</keyword>
<accession>A0ABT1L6K3</accession>
<name>A0ABT1L6K3_9HYPH</name>
<evidence type="ECO:0000313" key="3">
    <source>
        <dbReference type="Proteomes" id="UP001205890"/>
    </source>
</evidence>